<evidence type="ECO:0000256" key="1">
    <source>
        <dbReference type="ARBA" id="ARBA00022723"/>
    </source>
</evidence>
<protein>
    <recommendedName>
        <fullName evidence="6">GRF-type domain-containing protein</fullName>
    </recommendedName>
</protein>
<evidence type="ECO:0000313" key="7">
    <source>
        <dbReference type="EMBL" id="OWM71052.1"/>
    </source>
</evidence>
<dbReference type="EMBL" id="PGOL01004043">
    <property type="protein sequence ID" value="PKI38671.1"/>
    <property type="molecule type" value="Genomic_DNA"/>
</dbReference>
<keyword evidence="2 4" id="KW-0863">Zinc-finger</keyword>
<dbReference type="EMBL" id="MTKT01004486">
    <property type="protein sequence ID" value="OWM71052.1"/>
    <property type="molecule type" value="Genomic_DNA"/>
</dbReference>
<dbReference type="Proteomes" id="UP000233551">
    <property type="component" value="Unassembled WGS sequence"/>
</dbReference>
<organism evidence="7 9">
    <name type="scientific">Punica granatum</name>
    <name type="common">Pomegranate</name>
    <dbReference type="NCBI Taxonomy" id="22663"/>
    <lineage>
        <taxon>Eukaryota</taxon>
        <taxon>Viridiplantae</taxon>
        <taxon>Streptophyta</taxon>
        <taxon>Embryophyta</taxon>
        <taxon>Tracheophyta</taxon>
        <taxon>Spermatophyta</taxon>
        <taxon>Magnoliopsida</taxon>
        <taxon>eudicotyledons</taxon>
        <taxon>Gunneridae</taxon>
        <taxon>Pentapetalae</taxon>
        <taxon>rosids</taxon>
        <taxon>malvids</taxon>
        <taxon>Myrtales</taxon>
        <taxon>Lythraceae</taxon>
        <taxon>Punica</taxon>
    </lineage>
</organism>
<sequence>MEAVSGHGSRGKAQRGETCASRESATFSGSSVGVCRCGLRLQQKISRTVNNPGRIFFGCPRYRDNRGCGYFRWIDRPFEASNLEIVAEEEVSSSKWKMKYLKLKMKELEKELKHRRVIVVMLG</sequence>
<keyword evidence="1" id="KW-0479">Metal-binding</keyword>
<proteinExistence type="predicted"/>
<reference evidence="8 10" key="3">
    <citation type="submission" date="2017-11" db="EMBL/GenBank/DDBJ databases">
        <title>De-novo sequencing of pomegranate (Punica granatum L.) genome.</title>
        <authorList>
            <person name="Akparov Z."/>
            <person name="Amiraslanov A."/>
            <person name="Hajiyeva S."/>
            <person name="Abbasov M."/>
            <person name="Kaur K."/>
            <person name="Hamwieh A."/>
            <person name="Solovyev V."/>
            <person name="Salamov A."/>
            <person name="Braich B."/>
            <person name="Kosarev P."/>
            <person name="Mahmoud A."/>
            <person name="Hajiyev E."/>
            <person name="Babayeva S."/>
            <person name="Izzatullayeva V."/>
            <person name="Mammadov A."/>
            <person name="Mammadov A."/>
            <person name="Sharifova S."/>
            <person name="Ojaghi J."/>
            <person name="Eynullazada K."/>
            <person name="Bayramov B."/>
            <person name="Abdulazimova A."/>
            <person name="Shahmuradov I."/>
        </authorList>
    </citation>
    <scope>NUCLEOTIDE SEQUENCE [LARGE SCALE GENOMIC DNA]</scope>
    <source>
        <strain evidence="8">AG2017</strain>
        <strain evidence="10">cv. AG2017</strain>
        <tissue evidence="8">Leaf</tissue>
    </source>
</reference>
<dbReference type="Proteomes" id="UP000197138">
    <property type="component" value="Unassembled WGS sequence"/>
</dbReference>
<accession>A0A218WG92</accession>
<dbReference type="PROSITE" id="PS51999">
    <property type="entry name" value="ZF_GRF"/>
    <property type="match status" value="1"/>
</dbReference>
<evidence type="ECO:0000313" key="10">
    <source>
        <dbReference type="Proteomes" id="UP000233551"/>
    </source>
</evidence>
<dbReference type="InterPro" id="IPR010666">
    <property type="entry name" value="Znf_GRF"/>
</dbReference>
<evidence type="ECO:0000256" key="4">
    <source>
        <dbReference type="PROSITE-ProRule" id="PRU01343"/>
    </source>
</evidence>
<feature type="domain" description="GRF-type" evidence="6">
    <location>
        <begin position="35"/>
        <end position="77"/>
    </location>
</feature>
<gene>
    <name evidence="7" type="ORF">CDL15_Pgr011179</name>
    <name evidence="8" type="ORF">CRG98_040957</name>
</gene>
<evidence type="ECO:0000259" key="6">
    <source>
        <dbReference type="PROSITE" id="PS51999"/>
    </source>
</evidence>
<evidence type="ECO:0000313" key="9">
    <source>
        <dbReference type="Proteomes" id="UP000197138"/>
    </source>
</evidence>
<dbReference type="GO" id="GO:0008270">
    <property type="term" value="F:zinc ion binding"/>
    <property type="evidence" value="ECO:0007669"/>
    <property type="project" value="UniProtKB-KW"/>
</dbReference>
<feature type="compositionally biased region" description="Polar residues" evidence="5">
    <location>
        <begin position="21"/>
        <end position="30"/>
    </location>
</feature>
<keyword evidence="10" id="KW-1185">Reference proteome</keyword>
<reference evidence="9" key="1">
    <citation type="journal article" date="2017" name="Plant J.">
        <title>The pomegranate (Punica granatum L.) genome and the genomics of punicalagin biosynthesis.</title>
        <authorList>
            <person name="Qin G."/>
            <person name="Xu C."/>
            <person name="Ming R."/>
            <person name="Tang H."/>
            <person name="Guyot R."/>
            <person name="Kramer E.M."/>
            <person name="Hu Y."/>
            <person name="Yi X."/>
            <person name="Qi Y."/>
            <person name="Xu X."/>
            <person name="Gao Z."/>
            <person name="Pan H."/>
            <person name="Jian J."/>
            <person name="Tian Y."/>
            <person name="Yue Z."/>
            <person name="Xu Y."/>
        </authorList>
    </citation>
    <scope>NUCLEOTIDE SEQUENCE [LARGE SCALE GENOMIC DNA]</scope>
    <source>
        <strain evidence="9">cv. Dabenzi</strain>
    </source>
</reference>
<feature type="region of interest" description="Disordered" evidence="5">
    <location>
        <begin position="1"/>
        <end position="30"/>
    </location>
</feature>
<evidence type="ECO:0000256" key="2">
    <source>
        <dbReference type="ARBA" id="ARBA00022771"/>
    </source>
</evidence>
<reference evidence="7" key="2">
    <citation type="submission" date="2017-06" db="EMBL/GenBank/DDBJ databases">
        <title>The pomegranate genome and the genomics of punicalagin biosynthesis.</title>
        <authorList>
            <person name="Xu C."/>
        </authorList>
    </citation>
    <scope>NUCLEOTIDE SEQUENCE [LARGE SCALE GENOMIC DNA]</scope>
    <source>
        <tissue evidence="7">Fresh leaf</tissue>
    </source>
</reference>
<evidence type="ECO:0000256" key="3">
    <source>
        <dbReference type="ARBA" id="ARBA00022833"/>
    </source>
</evidence>
<comment type="caution">
    <text evidence="7">The sequence shown here is derived from an EMBL/GenBank/DDBJ whole genome shotgun (WGS) entry which is preliminary data.</text>
</comment>
<keyword evidence="3" id="KW-0862">Zinc</keyword>
<dbReference type="AlphaFoldDB" id="A0A218WG92"/>
<name>A0A218WG92_PUNGR</name>
<dbReference type="Pfam" id="PF06839">
    <property type="entry name" value="Zn_ribbon_GRF"/>
    <property type="match status" value="1"/>
</dbReference>
<dbReference type="PANTHER" id="PTHR33248">
    <property type="entry name" value="ZINC ION-BINDING PROTEIN"/>
    <property type="match status" value="1"/>
</dbReference>
<evidence type="ECO:0000313" key="8">
    <source>
        <dbReference type="EMBL" id="PKI38671.1"/>
    </source>
</evidence>
<evidence type="ECO:0000256" key="5">
    <source>
        <dbReference type="SAM" id="MobiDB-lite"/>
    </source>
</evidence>
<dbReference type="STRING" id="22663.A0A218WG92"/>